<accession>A0A8T0CNE9</accession>
<reference evidence="2" key="1">
    <citation type="submission" date="2020-05" db="EMBL/GenBank/DDBJ databases">
        <title>WGS assembly of Corymbia citriodora subspecies variegata.</title>
        <authorList>
            <person name="Barry K."/>
            <person name="Hundley H."/>
            <person name="Shu S."/>
            <person name="Jenkins J."/>
            <person name="Grimwood J."/>
            <person name="Baten A."/>
        </authorList>
    </citation>
    <scope>NUCLEOTIDE SEQUENCE</scope>
    <source>
        <strain evidence="2">CV2-018</strain>
    </source>
</reference>
<dbReference type="Proteomes" id="UP000806378">
    <property type="component" value="Unassembled WGS sequence"/>
</dbReference>
<keyword evidence="3" id="KW-1185">Reference proteome</keyword>
<evidence type="ECO:0000256" key="1">
    <source>
        <dbReference type="SAM" id="MobiDB-lite"/>
    </source>
</evidence>
<sequence length="83" mass="9417">MRKVAFGGRGIPRKRDLSVSWKVIENQNQTRFESGEWKKKLENQKDVGFGDLEEEQEASDAHKGTTIHTLGHPFIMGPKAIHS</sequence>
<comment type="caution">
    <text evidence="2">The sequence shown here is derived from an EMBL/GenBank/DDBJ whole genome shotgun (WGS) entry which is preliminary data.</text>
</comment>
<gene>
    <name evidence="2" type="ORF">BT93_L1191</name>
</gene>
<dbReference type="EMBL" id="MU089854">
    <property type="protein sequence ID" value="KAF7849147.1"/>
    <property type="molecule type" value="Genomic_DNA"/>
</dbReference>
<evidence type="ECO:0000313" key="2">
    <source>
        <dbReference type="EMBL" id="KAF7849147.1"/>
    </source>
</evidence>
<protein>
    <submittedName>
        <fullName evidence="2">Uncharacterized protein</fullName>
    </submittedName>
</protein>
<dbReference type="AlphaFoldDB" id="A0A8T0CNE9"/>
<name>A0A8T0CNE9_CORYI</name>
<organism evidence="2 3">
    <name type="scientific">Corymbia citriodora subsp. variegata</name>
    <dbReference type="NCBI Taxonomy" id="360336"/>
    <lineage>
        <taxon>Eukaryota</taxon>
        <taxon>Viridiplantae</taxon>
        <taxon>Streptophyta</taxon>
        <taxon>Embryophyta</taxon>
        <taxon>Tracheophyta</taxon>
        <taxon>Spermatophyta</taxon>
        <taxon>Magnoliopsida</taxon>
        <taxon>eudicotyledons</taxon>
        <taxon>Gunneridae</taxon>
        <taxon>Pentapetalae</taxon>
        <taxon>rosids</taxon>
        <taxon>malvids</taxon>
        <taxon>Myrtales</taxon>
        <taxon>Myrtaceae</taxon>
        <taxon>Myrtoideae</taxon>
        <taxon>Eucalypteae</taxon>
        <taxon>Corymbia</taxon>
    </lineage>
</organism>
<dbReference type="Gramene" id="rna-gnl|WGS:JABURB|Cocit.L1191.1">
    <property type="protein sequence ID" value="cds-KAF7849147.1"/>
    <property type="gene ID" value="gene-BT93_L1191"/>
</dbReference>
<feature type="region of interest" description="Disordered" evidence="1">
    <location>
        <begin position="54"/>
        <end position="83"/>
    </location>
</feature>
<evidence type="ECO:0000313" key="3">
    <source>
        <dbReference type="Proteomes" id="UP000806378"/>
    </source>
</evidence>
<proteinExistence type="predicted"/>